<dbReference type="GO" id="GO:0004190">
    <property type="term" value="F:aspartic-type endopeptidase activity"/>
    <property type="evidence" value="ECO:0007669"/>
    <property type="project" value="InterPro"/>
</dbReference>
<dbReference type="Gene3D" id="2.40.70.10">
    <property type="entry name" value="Acid Proteases"/>
    <property type="match status" value="1"/>
</dbReference>
<dbReference type="EMBL" id="NIDE01000004">
    <property type="protein sequence ID" value="OWK43525.1"/>
    <property type="molecule type" value="Genomic_DNA"/>
</dbReference>
<dbReference type="Pfam" id="PF13180">
    <property type="entry name" value="PDZ_2"/>
    <property type="match status" value="1"/>
</dbReference>
<dbReference type="Gene3D" id="2.30.42.10">
    <property type="match status" value="1"/>
</dbReference>
<dbReference type="PROSITE" id="PS00141">
    <property type="entry name" value="ASP_PROTEASE"/>
    <property type="match status" value="1"/>
</dbReference>
<reference evidence="4" key="1">
    <citation type="submission" date="2017-06" db="EMBL/GenBank/DDBJ databases">
        <title>Genome analysis of Fimbriiglobus ruber SP5, the first member of the order Planctomycetales with confirmed chitinolytic capability.</title>
        <authorList>
            <person name="Ravin N.V."/>
            <person name="Rakitin A.L."/>
            <person name="Ivanova A.A."/>
            <person name="Beletsky A.V."/>
            <person name="Kulichevskaya I.S."/>
            <person name="Mardanov A.V."/>
            <person name="Dedysh S.N."/>
        </authorList>
    </citation>
    <scope>NUCLEOTIDE SEQUENCE [LARGE SCALE GENOMIC DNA]</scope>
    <source>
        <strain evidence="4">SP5</strain>
    </source>
</reference>
<protein>
    <recommendedName>
        <fullName evidence="2">PDZ domain-containing protein</fullName>
    </recommendedName>
</protein>
<dbReference type="CDD" id="cd05483">
    <property type="entry name" value="retropepsin_like_bacteria"/>
    <property type="match status" value="1"/>
</dbReference>
<evidence type="ECO:0000313" key="4">
    <source>
        <dbReference type="Proteomes" id="UP000214646"/>
    </source>
</evidence>
<evidence type="ECO:0000256" key="1">
    <source>
        <dbReference type="SAM" id="SignalP"/>
    </source>
</evidence>
<name>A0A225E4B1_9BACT</name>
<dbReference type="InterPro" id="IPR021109">
    <property type="entry name" value="Peptidase_aspartic_dom_sf"/>
</dbReference>
<comment type="caution">
    <text evidence="3">The sequence shown here is derived from an EMBL/GenBank/DDBJ whole genome shotgun (WGS) entry which is preliminary data.</text>
</comment>
<organism evidence="3 4">
    <name type="scientific">Fimbriiglobus ruber</name>
    <dbReference type="NCBI Taxonomy" id="1908690"/>
    <lineage>
        <taxon>Bacteria</taxon>
        <taxon>Pseudomonadati</taxon>
        <taxon>Planctomycetota</taxon>
        <taxon>Planctomycetia</taxon>
        <taxon>Gemmatales</taxon>
        <taxon>Gemmataceae</taxon>
        <taxon>Fimbriiglobus</taxon>
    </lineage>
</organism>
<proteinExistence type="predicted"/>
<dbReference type="SMART" id="SM00228">
    <property type="entry name" value="PDZ"/>
    <property type="match status" value="1"/>
</dbReference>
<dbReference type="GO" id="GO:0006508">
    <property type="term" value="P:proteolysis"/>
    <property type="evidence" value="ECO:0007669"/>
    <property type="project" value="InterPro"/>
</dbReference>
<dbReference type="RefSeq" id="WP_088254355.1">
    <property type="nucleotide sequence ID" value="NZ_NIDE01000004.1"/>
</dbReference>
<gene>
    <name evidence="3" type="ORF">FRUB_03124</name>
</gene>
<sequence>MKSLTLAALLAALTVSHATAQAPPTDAKPTTVPFVLLPSRHVMIEVKVNGEGPFKLIFDTGAPINLLTPRLAKAANVKKGAGGFSLFGGMNQVEVDTLDVGGVLAKKLPAIVMDHPTVKAISDAFEKDHGRIDGIVGFPFFGRYATTIDYQKREMTFRPSGYKPGDYLQDLTKSLMTLSDGQGQAKVVGAAGLWGLSLEKKADDDAAGATVRKVYEGGPAATAGLKVGDRVLTIDGRWSDSLADAYLATSLVKPGRAAAVVVSRDGKEVTLKVTPAKGY</sequence>
<dbReference type="InterPro" id="IPR001478">
    <property type="entry name" value="PDZ"/>
</dbReference>
<feature type="signal peptide" evidence="1">
    <location>
        <begin position="1"/>
        <end position="20"/>
    </location>
</feature>
<accession>A0A225E4B1</accession>
<dbReference type="OrthoDB" id="198130at2"/>
<evidence type="ECO:0000259" key="2">
    <source>
        <dbReference type="PROSITE" id="PS50106"/>
    </source>
</evidence>
<dbReference type="InterPro" id="IPR034122">
    <property type="entry name" value="Retropepsin-like_bacterial"/>
</dbReference>
<dbReference type="SUPFAM" id="SSF50156">
    <property type="entry name" value="PDZ domain-like"/>
    <property type="match status" value="1"/>
</dbReference>
<dbReference type="PROSITE" id="PS50106">
    <property type="entry name" value="PDZ"/>
    <property type="match status" value="1"/>
</dbReference>
<evidence type="ECO:0000313" key="3">
    <source>
        <dbReference type="EMBL" id="OWK43525.1"/>
    </source>
</evidence>
<keyword evidence="1" id="KW-0732">Signal</keyword>
<feature type="chain" id="PRO_5012466013" description="PDZ domain-containing protein" evidence="1">
    <location>
        <begin position="21"/>
        <end position="279"/>
    </location>
</feature>
<keyword evidence="4" id="KW-1185">Reference proteome</keyword>
<dbReference type="Proteomes" id="UP000214646">
    <property type="component" value="Unassembled WGS sequence"/>
</dbReference>
<dbReference type="InterPro" id="IPR036034">
    <property type="entry name" value="PDZ_sf"/>
</dbReference>
<dbReference type="InterPro" id="IPR001969">
    <property type="entry name" value="Aspartic_peptidase_AS"/>
</dbReference>
<dbReference type="AlphaFoldDB" id="A0A225E4B1"/>
<dbReference type="SUPFAM" id="SSF50630">
    <property type="entry name" value="Acid proteases"/>
    <property type="match status" value="1"/>
</dbReference>
<feature type="domain" description="PDZ" evidence="2">
    <location>
        <begin position="175"/>
        <end position="266"/>
    </location>
</feature>
<dbReference type="Pfam" id="PF13650">
    <property type="entry name" value="Asp_protease_2"/>
    <property type="match status" value="1"/>
</dbReference>